<sequence>MERNLHEPEIYDFRQHDRLWQRVGPGLEPYPETTAEAMPRREELPPAQESQLPGAEPNPCCMGSEAMELLTVLEGYIEEELEDRRRYLALSRQAPSWARQTLRDMAEEENGHARRLMAARYLITGQPYRPNLVCGVFCPGRWAEELRRSYHEEACSGLNYARTADGTTDVCLVKLLNELSEDEYRHAERLMALLERSLGRQGNC</sequence>
<evidence type="ECO:0000313" key="4">
    <source>
        <dbReference type="Proteomes" id="UP000620327"/>
    </source>
</evidence>
<organism evidence="3 4">
    <name type="scientific">Dysosmobacter segnis</name>
    <dbReference type="NCBI Taxonomy" id="2763042"/>
    <lineage>
        <taxon>Bacteria</taxon>
        <taxon>Bacillati</taxon>
        <taxon>Bacillota</taxon>
        <taxon>Clostridia</taxon>
        <taxon>Eubacteriales</taxon>
        <taxon>Oscillospiraceae</taxon>
        <taxon>Dysosmobacter</taxon>
    </lineage>
</organism>
<reference evidence="3" key="1">
    <citation type="submission" date="2020-08" db="EMBL/GenBank/DDBJ databases">
        <title>Genome public.</title>
        <authorList>
            <person name="Liu C."/>
            <person name="Sun Q."/>
        </authorList>
    </citation>
    <scope>NUCLEOTIDE SEQUENCE</scope>
    <source>
        <strain evidence="3">BX15</strain>
    </source>
</reference>
<evidence type="ECO:0000256" key="1">
    <source>
        <dbReference type="SAM" id="MobiDB-lite"/>
    </source>
</evidence>
<keyword evidence="4" id="KW-1185">Reference proteome</keyword>
<dbReference type="InterPro" id="IPR012347">
    <property type="entry name" value="Ferritin-like"/>
</dbReference>
<evidence type="ECO:0000313" key="3">
    <source>
        <dbReference type="EMBL" id="MBC5770289.1"/>
    </source>
</evidence>
<dbReference type="InterPro" id="IPR009078">
    <property type="entry name" value="Ferritin-like_SF"/>
</dbReference>
<dbReference type="Proteomes" id="UP000620327">
    <property type="component" value="Unassembled WGS sequence"/>
</dbReference>
<dbReference type="EMBL" id="JACOQI010000006">
    <property type="protein sequence ID" value="MBC5770289.1"/>
    <property type="molecule type" value="Genomic_DNA"/>
</dbReference>
<dbReference type="Gene3D" id="1.20.1260.10">
    <property type="match status" value="1"/>
</dbReference>
<evidence type="ECO:0000259" key="2">
    <source>
        <dbReference type="Pfam" id="PF02915"/>
    </source>
</evidence>
<dbReference type="CDD" id="cd00657">
    <property type="entry name" value="Ferritin_like"/>
    <property type="match status" value="1"/>
</dbReference>
<dbReference type="RefSeq" id="WP_187014580.1">
    <property type="nucleotide sequence ID" value="NZ_JACOQI010000006.1"/>
</dbReference>
<comment type="caution">
    <text evidence="3">The sequence shown here is derived from an EMBL/GenBank/DDBJ whole genome shotgun (WGS) entry which is preliminary data.</text>
</comment>
<dbReference type="GO" id="GO:0016491">
    <property type="term" value="F:oxidoreductase activity"/>
    <property type="evidence" value="ECO:0007669"/>
    <property type="project" value="InterPro"/>
</dbReference>
<feature type="domain" description="Rubrerythrin diiron-binding" evidence="2">
    <location>
        <begin position="76"/>
        <end position="194"/>
    </location>
</feature>
<dbReference type="Pfam" id="PF02915">
    <property type="entry name" value="Rubrerythrin"/>
    <property type="match status" value="1"/>
</dbReference>
<proteinExistence type="predicted"/>
<name>A0A923MIV5_9FIRM</name>
<dbReference type="GO" id="GO:0046872">
    <property type="term" value="F:metal ion binding"/>
    <property type="evidence" value="ECO:0007669"/>
    <property type="project" value="InterPro"/>
</dbReference>
<accession>A0A923MIV5</accession>
<feature type="region of interest" description="Disordered" evidence="1">
    <location>
        <begin position="24"/>
        <end position="55"/>
    </location>
</feature>
<protein>
    <submittedName>
        <fullName evidence="3">Ferritin-like domain-containing protein</fullName>
    </submittedName>
</protein>
<dbReference type="SUPFAM" id="SSF47240">
    <property type="entry name" value="Ferritin-like"/>
    <property type="match status" value="1"/>
</dbReference>
<dbReference type="AlphaFoldDB" id="A0A923MIV5"/>
<dbReference type="InterPro" id="IPR003251">
    <property type="entry name" value="Rr_diiron-bd_dom"/>
</dbReference>
<gene>
    <name evidence="3" type="ORF">H8Z83_08130</name>
</gene>